<evidence type="ECO:0000256" key="1">
    <source>
        <dbReference type="SAM" id="Phobius"/>
    </source>
</evidence>
<name>A0A1G1WKX4_9BACT</name>
<dbReference type="Proteomes" id="UP000176645">
    <property type="component" value="Unassembled WGS sequence"/>
</dbReference>
<feature type="transmembrane region" description="Helical" evidence="1">
    <location>
        <begin position="60"/>
        <end position="78"/>
    </location>
</feature>
<reference evidence="2 3" key="1">
    <citation type="journal article" date="2016" name="Nat. Commun.">
        <title>Thousands of microbial genomes shed light on interconnected biogeochemical processes in an aquifer system.</title>
        <authorList>
            <person name="Anantharaman K."/>
            <person name="Brown C.T."/>
            <person name="Hug L.A."/>
            <person name="Sharon I."/>
            <person name="Castelle C.J."/>
            <person name="Probst A.J."/>
            <person name="Thomas B.C."/>
            <person name="Singh A."/>
            <person name="Wilkins M.J."/>
            <person name="Karaoz U."/>
            <person name="Brodie E.L."/>
            <person name="Williams K.H."/>
            <person name="Hubbard S.S."/>
            <person name="Banfield J.F."/>
        </authorList>
    </citation>
    <scope>NUCLEOTIDE SEQUENCE [LARGE SCALE GENOMIC DNA]</scope>
</reference>
<feature type="transmembrane region" description="Helical" evidence="1">
    <location>
        <begin position="122"/>
        <end position="144"/>
    </location>
</feature>
<proteinExistence type="predicted"/>
<evidence type="ECO:0000313" key="3">
    <source>
        <dbReference type="Proteomes" id="UP000176645"/>
    </source>
</evidence>
<feature type="transmembrane region" description="Helical" evidence="1">
    <location>
        <begin position="210"/>
        <end position="233"/>
    </location>
</feature>
<evidence type="ECO:0000313" key="2">
    <source>
        <dbReference type="EMBL" id="OGY28372.1"/>
    </source>
</evidence>
<dbReference type="AlphaFoldDB" id="A0A1G1WKX4"/>
<keyword evidence="1" id="KW-1133">Transmembrane helix</keyword>
<accession>A0A1G1WKX4</accession>
<protein>
    <recommendedName>
        <fullName evidence="4">Peptidase M50 domain-containing protein</fullName>
    </recommendedName>
</protein>
<dbReference type="Pfam" id="PF11667">
    <property type="entry name" value="DUF3267"/>
    <property type="match status" value="1"/>
</dbReference>
<keyword evidence="1" id="KW-0472">Membrane</keyword>
<organism evidence="2 3">
    <name type="scientific">Candidatus Woykebacteria bacterium RBG_19FT_COMBO_43_10</name>
    <dbReference type="NCBI Taxonomy" id="1802598"/>
    <lineage>
        <taxon>Bacteria</taxon>
        <taxon>Candidatus Woykeibacteriota</taxon>
    </lineage>
</organism>
<evidence type="ECO:0008006" key="4">
    <source>
        <dbReference type="Google" id="ProtNLM"/>
    </source>
</evidence>
<dbReference type="EMBL" id="MHCU01000003">
    <property type="protein sequence ID" value="OGY28372.1"/>
    <property type="molecule type" value="Genomic_DNA"/>
</dbReference>
<feature type="transmembrane region" description="Helical" evidence="1">
    <location>
        <begin position="20"/>
        <end position="40"/>
    </location>
</feature>
<comment type="caution">
    <text evidence="2">The sequence shown here is derived from an EMBL/GenBank/DDBJ whole genome shotgun (WGS) entry which is preliminary data.</text>
</comment>
<dbReference type="InterPro" id="IPR021683">
    <property type="entry name" value="DUF3267"/>
</dbReference>
<gene>
    <name evidence="2" type="ORF">A2Z42_01070</name>
</gene>
<keyword evidence="1" id="KW-0812">Transmembrane</keyword>
<sequence length="239" mass="27399">MIPEGYKKLDSWRSSNQLIYQHLIIMLLFGLTLFWFFLWVANLFQEKPVTDVDLLLGNNFPLLILIPFLVLNQIIVLIPHEAIHGIAAYFFGGRPRFGFILIGKILPGAYTTFDELLTRDKFIIVSLAPLFVLTILGVGLMFLIPPIGPFLAYPLALNAGGSIVDCWLVKQALRYPTHVLIKDEMHELVVFGKETDESKKTTSQLFFSKYLNLILIIITTLFILNFFFLSMILKFFHLE</sequence>
<feature type="transmembrane region" description="Helical" evidence="1">
    <location>
        <begin position="150"/>
        <end position="169"/>
    </location>
</feature>